<evidence type="ECO:0000313" key="1">
    <source>
        <dbReference type="EMBL" id="GAA0337753.1"/>
    </source>
</evidence>
<reference evidence="1 2" key="1">
    <citation type="journal article" date="2019" name="Int. J. Syst. Evol. Microbiol.">
        <title>The Global Catalogue of Microorganisms (GCM) 10K type strain sequencing project: providing services to taxonomists for standard genome sequencing and annotation.</title>
        <authorList>
            <consortium name="The Broad Institute Genomics Platform"/>
            <consortium name="The Broad Institute Genome Sequencing Center for Infectious Disease"/>
            <person name="Wu L."/>
            <person name="Ma J."/>
        </authorList>
    </citation>
    <scope>NUCLEOTIDE SEQUENCE [LARGE SCALE GENOMIC DNA]</scope>
    <source>
        <strain evidence="1 2">JCM 9731</strain>
    </source>
</reference>
<dbReference type="Proteomes" id="UP001500782">
    <property type="component" value="Unassembled WGS sequence"/>
</dbReference>
<name>A0ABN0WIG4_9BACI</name>
<comment type="caution">
    <text evidence="1">The sequence shown here is derived from an EMBL/GenBank/DDBJ whole genome shotgun (WGS) entry which is preliminary data.</text>
</comment>
<keyword evidence="2" id="KW-1185">Reference proteome</keyword>
<dbReference type="Pfam" id="PF10978">
    <property type="entry name" value="DUF2785"/>
    <property type="match status" value="1"/>
</dbReference>
<protein>
    <submittedName>
        <fullName evidence="1">DUF2785 domain-containing protein</fullName>
    </submittedName>
</protein>
<gene>
    <name evidence="1" type="ORF">GCM10008967_30020</name>
</gene>
<evidence type="ECO:0000313" key="2">
    <source>
        <dbReference type="Proteomes" id="UP001500782"/>
    </source>
</evidence>
<proteinExistence type="predicted"/>
<accession>A0ABN0WIG4</accession>
<sequence>MNLKAQLRQFNEMDTIELKKIKIDDLVNKMLEQIGTTDSELRDSLIYSTFVRLINEEILTEQQMIDVLEVCISDSHLFFKIGEENADSVFTRSFSALVVAAIISKDLKSRFLTEAMVMDCFEKSIQYVVGERDVRGFVKGKGWAHSMAHGADLMVAAVGHPLIEKHKTTVCLVAIKEALFKGSVYTDDEDERFLFVIDHLIVKDVEEEKLIGWIDTLYQQLEDVHALNGFSNNIFMLELMSKIS</sequence>
<dbReference type="InterPro" id="IPR021247">
    <property type="entry name" value="DUF2785"/>
</dbReference>
<dbReference type="EMBL" id="BAAADJ010000053">
    <property type="protein sequence ID" value="GAA0337753.1"/>
    <property type="molecule type" value="Genomic_DNA"/>
</dbReference>
<dbReference type="RefSeq" id="WP_343800511.1">
    <property type="nucleotide sequence ID" value="NZ_BAAADJ010000053.1"/>
</dbReference>
<organism evidence="1 2">
    <name type="scientific">Bacillus carboniphilus</name>
    <dbReference type="NCBI Taxonomy" id="86663"/>
    <lineage>
        <taxon>Bacteria</taxon>
        <taxon>Bacillati</taxon>
        <taxon>Bacillota</taxon>
        <taxon>Bacilli</taxon>
        <taxon>Bacillales</taxon>
        <taxon>Bacillaceae</taxon>
        <taxon>Bacillus</taxon>
    </lineage>
</organism>